<evidence type="ECO:0000313" key="2">
    <source>
        <dbReference type="EMBL" id="TPX18103.1"/>
    </source>
</evidence>
<dbReference type="OrthoDB" id="2115692at2759"/>
<sequence length="176" mass="20161">MTDSQPSSSAPNASKKPEIAYKLRDIKYHELPAMARVMSLAFWDDQLFGEMIHPGRGRYPNDSDLYWLRDARVNFWNRRYKFLAAVVQDPDAPGKEKVIGIAQWERLGTGAQKRDLARYDPSVPSVEISKLPNWDPSQDDRSVVRYTVTHTKKNHYRKPHETTHVKGNGPTRAALA</sequence>
<feature type="region of interest" description="Disordered" evidence="1">
    <location>
        <begin position="156"/>
        <end position="176"/>
    </location>
</feature>
<dbReference type="RefSeq" id="XP_030999814.1">
    <property type="nucleotide sequence ID" value="XM_031134599.1"/>
</dbReference>
<name>A0A507BF51_9PEZI</name>
<comment type="caution">
    <text evidence="2">The sequence shown here is derived from an EMBL/GenBank/DDBJ whole genome shotgun (WGS) entry which is preliminary data.</text>
</comment>
<keyword evidence="3" id="KW-1185">Reference proteome</keyword>
<dbReference type="STRING" id="1093900.A0A507BF51"/>
<gene>
    <name evidence="2" type="ORF">E0L32_011827</name>
</gene>
<evidence type="ECO:0000256" key="1">
    <source>
        <dbReference type="SAM" id="MobiDB-lite"/>
    </source>
</evidence>
<reference evidence="2 3" key="1">
    <citation type="submission" date="2019-06" db="EMBL/GenBank/DDBJ databases">
        <title>Draft genome sequence of the filamentous fungus Phialemoniopsis curvata isolated from diesel fuel.</title>
        <authorList>
            <person name="Varaljay V.A."/>
            <person name="Lyon W.J."/>
            <person name="Crouch A.L."/>
            <person name="Drake C.E."/>
            <person name="Hollomon J.M."/>
            <person name="Nadeau L.J."/>
            <person name="Nunn H.S."/>
            <person name="Stevenson B.S."/>
            <person name="Bojanowski C.L."/>
            <person name="Crookes-Goodson W.J."/>
        </authorList>
    </citation>
    <scope>NUCLEOTIDE SEQUENCE [LARGE SCALE GENOMIC DNA]</scope>
    <source>
        <strain evidence="2 3">D216</strain>
    </source>
</reference>
<dbReference type="InParanoid" id="A0A507BF51"/>
<dbReference type="Proteomes" id="UP000319257">
    <property type="component" value="Unassembled WGS sequence"/>
</dbReference>
<dbReference type="Gene3D" id="3.40.630.30">
    <property type="match status" value="1"/>
</dbReference>
<protein>
    <submittedName>
        <fullName evidence="2">Uncharacterized protein</fullName>
    </submittedName>
</protein>
<dbReference type="AlphaFoldDB" id="A0A507BF51"/>
<evidence type="ECO:0000313" key="3">
    <source>
        <dbReference type="Proteomes" id="UP000319257"/>
    </source>
</evidence>
<accession>A0A507BF51</accession>
<organism evidence="2 3">
    <name type="scientific">Thyridium curvatum</name>
    <dbReference type="NCBI Taxonomy" id="1093900"/>
    <lineage>
        <taxon>Eukaryota</taxon>
        <taxon>Fungi</taxon>
        <taxon>Dikarya</taxon>
        <taxon>Ascomycota</taxon>
        <taxon>Pezizomycotina</taxon>
        <taxon>Sordariomycetes</taxon>
        <taxon>Sordariomycetidae</taxon>
        <taxon>Thyridiales</taxon>
        <taxon>Thyridiaceae</taxon>
        <taxon>Thyridium</taxon>
    </lineage>
</organism>
<dbReference type="EMBL" id="SKBQ01000120">
    <property type="protein sequence ID" value="TPX18103.1"/>
    <property type="molecule type" value="Genomic_DNA"/>
</dbReference>
<proteinExistence type="predicted"/>
<dbReference type="GeneID" id="41979274"/>